<name>A0A975BSQ5_9BACT</name>
<evidence type="ECO:0000313" key="5">
    <source>
        <dbReference type="Proteomes" id="UP000663722"/>
    </source>
</evidence>
<dbReference type="PANTHER" id="PTHR10605">
    <property type="entry name" value="HEPARAN SULFATE SULFOTRANSFERASE"/>
    <property type="match status" value="1"/>
</dbReference>
<dbReference type="KEGG" id="dmm:dnm_068130"/>
<organism evidence="4 5">
    <name type="scientific">Desulfonema magnum</name>
    <dbReference type="NCBI Taxonomy" id="45655"/>
    <lineage>
        <taxon>Bacteria</taxon>
        <taxon>Pseudomonadati</taxon>
        <taxon>Thermodesulfobacteriota</taxon>
        <taxon>Desulfobacteria</taxon>
        <taxon>Desulfobacterales</taxon>
        <taxon>Desulfococcaceae</taxon>
        <taxon>Desulfonema</taxon>
    </lineage>
</organism>
<evidence type="ECO:0000313" key="4">
    <source>
        <dbReference type="EMBL" id="QTA90752.1"/>
    </source>
</evidence>
<keyword evidence="1" id="KW-0808">Transferase</keyword>
<evidence type="ECO:0000256" key="1">
    <source>
        <dbReference type="ARBA" id="ARBA00022679"/>
    </source>
</evidence>
<keyword evidence="2" id="KW-0325">Glycoprotein</keyword>
<proteinExistence type="predicted"/>
<dbReference type="GO" id="GO:0008146">
    <property type="term" value="F:sulfotransferase activity"/>
    <property type="evidence" value="ECO:0007669"/>
    <property type="project" value="InterPro"/>
</dbReference>
<evidence type="ECO:0000259" key="3">
    <source>
        <dbReference type="Pfam" id="PF00685"/>
    </source>
</evidence>
<dbReference type="PANTHER" id="PTHR10605:SF56">
    <property type="entry name" value="BIFUNCTIONAL HEPARAN SULFATE N-DEACETYLASE_N-SULFOTRANSFERASE"/>
    <property type="match status" value="1"/>
</dbReference>
<dbReference type="Gene3D" id="3.40.50.300">
    <property type="entry name" value="P-loop containing nucleotide triphosphate hydrolases"/>
    <property type="match status" value="1"/>
</dbReference>
<keyword evidence="5" id="KW-1185">Reference proteome</keyword>
<sequence length="278" mass="32998">MVRKIIKHAVAHPDKIPLSVKQTARKFLILTGRLTYYLRPLPNFILIGAQKSGTTSLYSYLIQHPRITPGYKKEVHFFDNPGHFRKGMPWYRAHFPAAFTQPGSFVTGEATPSYLCHPQVPERMYEAVPGVKLIVLLRNPVDRAYSQYHHRIRHGTETLPFELALKKEEHRFSSYLARGMYADQLQRWMSIFLREQFLILSTEDFFRNPRKTLLKVTAFLELPDWHPDPKMFKKYNSSHYSDMKPETRKYLADYFAPHNEKLYRYLGMDFKWETEFFE</sequence>
<dbReference type="InterPro" id="IPR027417">
    <property type="entry name" value="P-loop_NTPase"/>
</dbReference>
<accession>A0A975BSQ5</accession>
<protein>
    <submittedName>
        <fullName evidence="4">Sulfotransferase domain-containing protein</fullName>
    </submittedName>
</protein>
<dbReference type="InterPro" id="IPR037359">
    <property type="entry name" value="NST/OST"/>
</dbReference>
<dbReference type="EMBL" id="CP061800">
    <property type="protein sequence ID" value="QTA90752.1"/>
    <property type="molecule type" value="Genomic_DNA"/>
</dbReference>
<dbReference type="RefSeq" id="WP_207678806.1">
    <property type="nucleotide sequence ID" value="NZ_CP061800.1"/>
</dbReference>
<reference evidence="4" key="1">
    <citation type="journal article" date="2021" name="Microb. Physiol.">
        <title>Proteogenomic Insights into the Physiology of Marine, Sulfate-Reducing, Filamentous Desulfonema limicola and Desulfonema magnum.</title>
        <authorList>
            <person name="Schnaars V."/>
            <person name="Wohlbrand L."/>
            <person name="Scheve S."/>
            <person name="Hinrichs C."/>
            <person name="Reinhardt R."/>
            <person name="Rabus R."/>
        </authorList>
    </citation>
    <scope>NUCLEOTIDE SEQUENCE</scope>
    <source>
        <strain evidence="4">4be13</strain>
    </source>
</reference>
<feature type="domain" description="Sulfotransferase" evidence="3">
    <location>
        <begin position="42"/>
        <end position="274"/>
    </location>
</feature>
<dbReference type="Proteomes" id="UP000663722">
    <property type="component" value="Chromosome"/>
</dbReference>
<dbReference type="Pfam" id="PF00685">
    <property type="entry name" value="Sulfotransfer_1"/>
    <property type="match status" value="1"/>
</dbReference>
<dbReference type="InterPro" id="IPR000863">
    <property type="entry name" value="Sulfotransferase_dom"/>
</dbReference>
<dbReference type="AlphaFoldDB" id="A0A975BSQ5"/>
<dbReference type="SUPFAM" id="SSF52540">
    <property type="entry name" value="P-loop containing nucleoside triphosphate hydrolases"/>
    <property type="match status" value="1"/>
</dbReference>
<evidence type="ECO:0000256" key="2">
    <source>
        <dbReference type="ARBA" id="ARBA00023180"/>
    </source>
</evidence>
<gene>
    <name evidence="4" type="ORF">dnm_068130</name>
</gene>